<dbReference type="HOGENOM" id="CLU_085959_0_0_7"/>
<dbReference type="KEGG" id="dal:Dalk_2516"/>
<gene>
    <name evidence="1" type="ordered locus">Dalk_2516</name>
</gene>
<keyword evidence="2" id="KW-1185">Reference proteome</keyword>
<accession>B8FFE9</accession>
<dbReference type="AlphaFoldDB" id="B8FFE9"/>
<sequence>MLDPWEEKEILIVVKAYPEPSIKYTETVCVAGILREPRMLIRLYPVRFRYMDDSKKFPKYQWIKAKVKKAVQDARPESFNIKEESIVLGNAIPPGKDWSERDRWVFSCKQNFDSFEKLSDVREMENISLAIIKPKTFLEFKIEQKQEDEIMKQQMKKQKIFSQRSMFEEKKDLELMEEKFFLRFKCDDTRCNGHKMSILDWEIAQLYRKEMRKDPQSAVEKVTHKIMEEVCAPSRETYLILGNIAAHQNSFCILGFYYPPKIRQKALPF</sequence>
<protein>
    <submittedName>
        <fullName evidence="1">Uncharacterized protein</fullName>
    </submittedName>
</protein>
<dbReference type="eggNOG" id="ENOG502Z95Q">
    <property type="taxonomic scope" value="Bacteria"/>
</dbReference>
<evidence type="ECO:0000313" key="1">
    <source>
        <dbReference type="EMBL" id="ACL04209.1"/>
    </source>
</evidence>
<organism evidence="1 2">
    <name type="scientific">Desulfatibacillum aliphaticivorans</name>
    <dbReference type="NCBI Taxonomy" id="218208"/>
    <lineage>
        <taxon>Bacteria</taxon>
        <taxon>Pseudomonadati</taxon>
        <taxon>Thermodesulfobacteriota</taxon>
        <taxon>Desulfobacteria</taxon>
        <taxon>Desulfobacterales</taxon>
        <taxon>Desulfatibacillaceae</taxon>
        <taxon>Desulfatibacillum</taxon>
    </lineage>
</organism>
<proteinExistence type="predicted"/>
<dbReference type="RefSeq" id="WP_015947282.1">
    <property type="nucleotide sequence ID" value="NC_011768.1"/>
</dbReference>
<dbReference type="EMBL" id="CP001322">
    <property type="protein sequence ID" value="ACL04209.1"/>
    <property type="molecule type" value="Genomic_DNA"/>
</dbReference>
<reference evidence="1 2" key="1">
    <citation type="journal article" date="2012" name="Environ. Microbiol.">
        <title>The genome sequence of Desulfatibacillum alkenivorans AK-01: a blueprint for anaerobic alkane oxidation.</title>
        <authorList>
            <person name="Callaghan A.V."/>
            <person name="Morris B.E."/>
            <person name="Pereira I.A."/>
            <person name="McInerney M.J."/>
            <person name="Austin R.N."/>
            <person name="Groves J.T."/>
            <person name="Kukor J.J."/>
            <person name="Suflita J.M."/>
            <person name="Young L.Y."/>
            <person name="Zylstra G.J."/>
            <person name="Wawrik B."/>
        </authorList>
    </citation>
    <scope>NUCLEOTIDE SEQUENCE [LARGE SCALE GENOMIC DNA]</scope>
    <source>
        <strain evidence="1 2">AK-01</strain>
    </source>
</reference>
<name>B8FFE9_DESAL</name>
<evidence type="ECO:0000313" key="2">
    <source>
        <dbReference type="Proteomes" id="UP000000739"/>
    </source>
</evidence>
<dbReference type="Proteomes" id="UP000000739">
    <property type="component" value="Chromosome"/>
</dbReference>